<evidence type="ECO:0000313" key="8">
    <source>
        <dbReference type="Proteomes" id="UP000320475"/>
    </source>
</evidence>
<organism evidence="7 8">
    <name type="scientific">Synchytrium endobioticum</name>
    <dbReference type="NCBI Taxonomy" id="286115"/>
    <lineage>
        <taxon>Eukaryota</taxon>
        <taxon>Fungi</taxon>
        <taxon>Fungi incertae sedis</taxon>
        <taxon>Chytridiomycota</taxon>
        <taxon>Chytridiomycota incertae sedis</taxon>
        <taxon>Chytridiomycetes</taxon>
        <taxon>Synchytriales</taxon>
        <taxon>Synchytriaceae</taxon>
        <taxon>Synchytrium</taxon>
    </lineage>
</organism>
<dbReference type="InterPro" id="IPR006942">
    <property type="entry name" value="TH1"/>
</dbReference>
<dbReference type="PANTHER" id="PTHR12144">
    <property type="entry name" value="NEGATIVE ELONGATION FACTOR D"/>
    <property type="match status" value="1"/>
</dbReference>
<dbReference type="Proteomes" id="UP000320475">
    <property type="component" value="Unassembled WGS sequence"/>
</dbReference>
<comment type="similarity">
    <text evidence="2">Belongs to the NELF-D family.</text>
</comment>
<evidence type="ECO:0000256" key="2">
    <source>
        <dbReference type="ARBA" id="ARBA00005726"/>
    </source>
</evidence>
<dbReference type="GO" id="GO:0034244">
    <property type="term" value="P:negative regulation of transcription elongation by RNA polymerase II"/>
    <property type="evidence" value="ECO:0007669"/>
    <property type="project" value="TreeGrafter"/>
</dbReference>
<keyword evidence="3" id="KW-0678">Repressor</keyword>
<name>A0A507DA57_9FUNG</name>
<gene>
    <name evidence="7" type="ORF">SeLEV6574_g01986</name>
</gene>
<evidence type="ECO:0000256" key="5">
    <source>
        <dbReference type="ARBA" id="ARBA00023163"/>
    </source>
</evidence>
<keyword evidence="5" id="KW-0804">Transcription</keyword>
<evidence type="ECO:0000256" key="4">
    <source>
        <dbReference type="ARBA" id="ARBA00023015"/>
    </source>
</evidence>
<dbReference type="OrthoDB" id="511287at2759"/>
<dbReference type="EMBL" id="QEAM01000050">
    <property type="protein sequence ID" value="TPX48559.1"/>
    <property type="molecule type" value="Genomic_DNA"/>
</dbReference>
<dbReference type="Pfam" id="PF04858">
    <property type="entry name" value="TH1"/>
    <property type="match status" value="1"/>
</dbReference>
<sequence>MSPSAMVVENEEDFCYPLEALFHELETTTPTESWMTKLVAICDASHFNFIYIQALLKRLADTSRAHMPMAQAIFQQLNERIGDKYKTESETLIKNLQWPDLKPLLPHISATSNSTATSASIIPRRDKLEDLMANMDKLASGDKLTAGDLLKAKKEYEKKDDPPDVRHLRDPRILETLCLDIHAAETRGLDEKCFLLAYASCYVDTTHIADRKAACDVQDESRKRITRTQADIKASLAILGRIKGPADLKGEDFLTLLKLGLEHPVICMIVIHQAVKKLQLLEYLNIKHDTDLGRTPPVFDLLDEIATQRPLARPVIFRYYARELERKISGDITLLDEIEFKKKFLDRILYLLRIGYTQPVIDYMQSTVNHRDESLTLYFIVKFLDLLGTTSSKQAPIIHIVFSLINALKSKANILESSTLVNYFEQVYDEAVVGNNSSGWSDDIVNLVKNALPKFRNVSCDDGGSGRIRKGSDALGRDEDLDLDV</sequence>
<evidence type="ECO:0000256" key="1">
    <source>
        <dbReference type="ARBA" id="ARBA00004123"/>
    </source>
</evidence>
<accession>A0A507DA57</accession>
<evidence type="ECO:0000313" key="7">
    <source>
        <dbReference type="EMBL" id="TPX48559.1"/>
    </source>
</evidence>
<proteinExistence type="inferred from homology"/>
<protein>
    <submittedName>
        <fullName evidence="7">Uncharacterized protein</fullName>
    </submittedName>
</protein>
<dbReference type="PANTHER" id="PTHR12144:SF0">
    <property type="entry name" value="NEGATIVE ELONGATION FACTOR C_D"/>
    <property type="match status" value="1"/>
</dbReference>
<comment type="subcellular location">
    <subcellularLocation>
        <location evidence="1">Nucleus</location>
    </subcellularLocation>
</comment>
<dbReference type="GO" id="GO:0003723">
    <property type="term" value="F:RNA binding"/>
    <property type="evidence" value="ECO:0007669"/>
    <property type="project" value="TreeGrafter"/>
</dbReference>
<dbReference type="AlphaFoldDB" id="A0A507DA57"/>
<reference evidence="7 8" key="1">
    <citation type="journal article" date="2019" name="Sci. Rep.">
        <title>Comparative genomics of chytrid fungi reveal insights into the obligate biotrophic and pathogenic lifestyle of Synchytrium endobioticum.</title>
        <authorList>
            <person name="van de Vossenberg B.T.L.H."/>
            <person name="Warris S."/>
            <person name="Nguyen H.D.T."/>
            <person name="van Gent-Pelzer M.P.E."/>
            <person name="Joly D.L."/>
            <person name="van de Geest H.C."/>
            <person name="Bonants P.J.M."/>
            <person name="Smith D.S."/>
            <person name="Levesque C.A."/>
            <person name="van der Lee T.A.J."/>
        </authorList>
    </citation>
    <scope>NUCLEOTIDE SEQUENCE [LARGE SCALE GENOMIC DNA]</scope>
    <source>
        <strain evidence="7 8">LEV6574</strain>
    </source>
</reference>
<comment type="caution">
    <text evidence="7">The sequence shown here is derived from an EMBL/GenBank/DDBJ whole genome shotgun (WGS) entry which is preliminary data.</text>
</comment>
<keyword evidence="4" id="KW-0805">Transcription regulation</keyword>
<keyword evidence="6" id="KW-0539">Nucleus</keyword>
<evidence type="ECO:0000256" key="3">
    <source>
        <dbReference type="ARBA" id="ARBA00022491"/>
    </source>
</evidence>
<evidence type="ECO:0000256" key="6">
    <source>
        <dbReference type="ARBA" id="ARBA00023242"/>
    </source>
</evidence>
<dbReference type="GO" id="GO:0032021">
    <property type="term" value="C:NELF complex"/>
    <property type="evidence" value="ECO:0007669"/>
    <property type="project" value="TreeGrafter"/>
</dbReference>